<protein>
    <submittedName>
        <fullName evidence="1">Uncharacterized protein</fullName>
    </submittedName>
</protein>
<keyword evidence="2" id="KW-1185">Reference proteome</keyword>
<dbReference type="AlphaFoldDB" id="A0A8S3UR81"/>
<evidence type="ECO:0000313" key="1">
    <source>
        <dbReference type="EMBL" id="CAG2246405.1"/>
    </source>
</evidence>
<sequence length="260" mass="28606">MCCSQQRKVTKGPKTTTTTELFKSDIQSGLLVEDFFHLKNAEHYLSVGDAGKLDVQEYMKEDRTGGSALIGTLNALLGLTDTFFGCVAGFLGPAGSVVSTLYTAARCLVDVHYNCDNGGRRRRDVSSEVVNNLLDSAKPVDNFLSMMQQILNDENIWNNTATAWKDGTLNTLDGTEDIINLKNLNSGIQQYINDFKSAKTKGFDTIFDVFDHATKTYKTAEQEAKSGSSGGSSEFVCAKVRVRIVQELVLTRDAFNARLR</sequence>
<proteinExistence type="predicted"/>
<name>A0A8S3UR81_MYTED</name>
<gene>
    <name evidence="1" type="ORF">MEDL_58378</name>
</gene>
<accession>A0A8S3UR81</accession>
<organism evidence="1 2">
    <name type="scientific">Mytilus edulis</name>
    <name type="common">Blue mussel</name>
    <dbReference type="NCBI Taxonomy" id="6550"/>
    <lineage>
        <taxon>Eukaryota</taxon>
        <taxon>Metazoa</taxon>
        <taxon>Spiralia</taxon>
        <taxon>Lophotrochozoa</taxon>
        <taxon>Mollusca</taxon>
        <taxon>Bivalvia</taxon>
        <taxon>Autobranchia</taxon>
        <taxon>Pteriomorphia</taxon>
        <taxon>Mytilida</taxon>
        <taxon>Mytiloidea</taxon>
        <taxon>Mytilidae</taxon>
        <taxon>Mytilinae</taxon>
        <taxon>Mytilus</taxon>
    </lineage>
</organism>
<dbReference type="EMBL" id="CAJPWZ010002865">
    <property type="protein sequence ID" value="CAG2246405.1"/>
    <property type="molecule type" value="Genomic_DNA"/>
</dbReference>
<evidence type="ECO:0000313" key="2">
    <source>
        <dbReference type="Proteomes" id="UP000683360"/>
    </source>
</evidence>
<dbReference type="Proteomes" id="UP000683360">
    <property type="component" value="Unassembled WGS sequence"/>
</dbReference>
<comment type="caution">
    <text evidence="1">The sequence shown here is derived from an EMBL/GenBank/DDBJ whole genome shotgun (WGS) entry which is preliminary data.</text>
</comment>
<reference evidence="1" key="1">
    <citation type="submission" date="2021-03" db="EMBL/GenBank/DDBJ databases">
        <authorList>
            <person name="Bekaert M."/>
        </authorList>
    </citation>
    <scope>NUCLEOTIDE SEQUENCE</scope>
</reference>
<dbReference type="OrthoDB" id="10268124at2759"/>